<evidence type="ECO:0000313" key="5">
    <source>
        <dbReference type="EMBL" id="GMN26662.1"/>
    </source>
</evidence>
<evidence type="ECO:0000256" key="3">
    <source>
        <dbReference type="ARBA" id="ARBA00023239"/>
    </source>
</evidence>
<dbReference type="EMBL" id="BTGU01001626">
    <property type="protein sequence ID" value="GMN26662.1"/>
    <property type="molecule type" value="Genomic_DNA"/>
</dbReference>
<dbReference type="Gramene" id="FCD_00023749-RA">
    <property type="protein sequence ID" value="FCD_00023749-RA:cds"/>
    <property type="gene ID" value="FCD_00023749"/>
</dbReference>
<dbReference type="Pfam" id="PF01397">
    <property type="entry name" value="Terpene_synth"/>
    <property type="match status" value="1"/>
</dbReference>
<dbReference type="InterPro" id="IPR008949">
    <property type="entry name" value="Isoprenoid_synthase_dom_sf"/>
</dbReference>
<dbReference type="Gene3D" id="1.50.10.130">
    <property type="entry name" value="Terpene synthase, N-terminal domain"/>
    <property type="match status" value="1"/>
</dbReference>
<dbReference type="PANTHER" id="PTHR31225:SF9">
    <property type="entry name" value="TERPENE SYNTHASE 10"/>
    <property type="match status" value="1"/>
</dbReference>
<dbReference type="GO" id="GO:0010333">
    <property type="term" value="F:terpene synthase activity"/>
    <property type="evidence" value="ECO:0007669"/>
    <property type="project" value="InterPro"/>
</dbReference>
<reference evidence="5" key="1">
    <citation type="submission" date="2023-07" db="EMBL/GenBank/DDBJ databases">
        <title>draft genome sequence of fig (Ficus carica).</title>
        <authorList>
            <person name="Takahashi T."/>
            <person name="Nishimura K."/>
        </authorList>
    </citation>
    <scope>NUCLEOTIDE SEQUENCE</scope>
</reference>
<evidence type="ECO:0000313" key="6">
    <source>
        <dbReference type="Proteomes" id="UP001187192"/>
    </source>
</evidence>
<sequence>MANITTSPSDGSIVRRSANYKPSFWHFDFIQSLGSEYGLEEYTRQANDLKEETRAMLEKVTGALAQLELIDTLQRLGISVHFEDEIKSILKGIHNNSSVGGSWKKNNLYAVSLEFRLLRQHGYCIHQEVFNSFKDEMENSKARMIDDDQYYTMGMLNLYEATFHMVKGETILEEARDLTTKHLKEYVKNKDEDDALSTLVTHALEIPLHWTVPILEARWFIDFYERSQDKNHTLLKLSKLNFNILQSAYQEELKD</sequence>
<keyword evidence="2" id="KW-0460">Magnesium</keyword>
<dbReference type="SUPFAM" id="SSF48239">
    <property type="entry name" value="Terpenoid cyclases/Protein prenyltransferases"/>
    <property type="match status" value="1"/>
</dbReference>
<feature type="domain" description="Terpene synthase N-terminal" evidence="4">
    <location>
        <begin position="25"/>
        <end position="204"/>
    </location>
</feature>
<dbReference type="GO" id="GO:0016114">
    <property type="term" value="P:terpenoid biosynthetic process"/>
    <property type="evidence" value="ECO:0007669"/>
    <property type="project" value="InterPro"/>
</dbReference>
<dbReference type="FunFam" id="1.50.10.130:FF:000001">
    <property type="entry name" value="Isoprene synthase, chloroplastic"/>
    <property type="match status" value="1"/>
</dbReference>
<comment type="caution">
    <text evidence="5">The sequence shown here is derived from an EMBL/GenBank/DDBJ whole genome shotgun (WGS) entry which is preliminary data.</text>
</comment>
<dbReference type="PANTHER" id="PTHR31225">
    <property type="entry name" value="OS04G0344100 PROTEIN-RELATED"/>
    <property type="match status" value="1"/>
</dbReference>
<accession>A0AA87YZP7</accession>
<dbReference type="InterPro" id="IPR001906">
    <property type="entry name" value="Terpene_synth_N"/>
</dbReference>
<gene>
    <name evidence="5" type="ORF">TIFTF001_040888</name>
</gene>
<name>A0AA87YZP7_FICCA</name>
<dbReference type="InterPro" id="IPR036965">
    <property type="entry name" value="Terpene_synth_N_sf"/>
</dbReference>
<evidence type="ECO:0000256" key="2">
    <source>
        <dbReference type="ARBA" id="ARBA00022842"/>
    </source>
</evidence>
<dbReference type="InterPro" id="IPR008930">
    <property type="entry name" value="Terpenoid_cyclase/PrenylTrfase"/>
</dbReference>
<dbReference type="AlphaFoldDB" id="A0AA87YZP7"/>
<dbReference type="Proteomes" id="UP001187192">
    <property type="component" value="Unassembled WGS sequence"/>
</dbReference>
<evidence type="ECO:0000256" key="1">
    <source>
        <dbReference type="ARBA" id="ARBA00001946"/>
    </source>
</evidence>
<evidence type="ECO:0000259" key="4">
    <source>
        <dbReference type="Pfam" id="PF01397"/>
    </source>
</evidence>
<comment type="cofactor">
    <cofactor evidence="1">
        <name>Mg(2+)</name>
        <dbReference type="ChEBI" id="CHEBI:18420"/>
    </cofactor>
</comment>
<proteinExistence type="predicted"/>
<dbReference type="InterPro" id="IPR050148">
    <property type="entry name" value="Terpene_synthase-like"/>
</dbReference>
<dbReference type="Gene3D" id="1.10.600.10">
    <property type="entry name" value="Farnesyl Diphosphate Synthase"/>
    <property type="match status" value="1"/>
</dbReference>
<keyword evidence="6" id="KW-1185">Reference proteome</keyword>
<organism evidence="5 6">
    <name type="scientific">Ficus carica</name>
    <name type="common">Common fig</name>
    <dbReference type="NCBI Taxonomy" id="3494"/>
    <lineage>
        <taxon>Eukaryota</taxon>
        <taxon>Viridiplantae</taxon>
        <taxon>Streptophyta</taxon>
        <taxon>Embryophyta</taxon>
        <taxon>Tracheophyta</taxon>
        <taxon>Spermatophyta</taxon>
        <taxon>Magnoliopsida</taxon>
        <taxon>eudicotyledons</taxon>
        <taxon>Gunneridae</taxon>
        <taxon>Pentapetalae</taxon>
        <taxon>rosids</taxon>
        <taxon>fabids</taxon>
        <taxon>Rosales</taxon>
        <taxon>Moraceae</taxon>
        <taxon>Ficeae</taxon>
        <taxon>Ficus</taxon>
    </lineage>
</organism>
<keyword evidence="3" id="KW-0456">Lyase</keyword>
<protein>
    <recommendedName>
        <fullName evidence="4">Terpene synthase N-terminal domain-containing protein</fullName>
    </recommendedName>
</protein>